<dbReference type="Gene3D" id="1.10.10.10">
    <property type="entry name" value="Winged helix-like DNA-binding domain superfamily/Winged helix DNA-binding domain"/>
    <property type="match status" value="1"/>
</dbReference>
<dbReference type="Pfam" id="PF00891">
    <property type="entry name" value="Methyltransf_2"/>
    <property type="match status" value="1"/>
</dbReference>
<dbReference type="PANTHER" id="PTHR43712">
    <property type="entry name" value="PUTATIVE (AFU_ORTHOLOGUE AFUA_4G14580)-RELATED"/>
    <property type="match status" value="1"/>
</dbReference>
<dbReference type="InterPro" id="IPR036388">
    <property type="entry name" value="WH-like_DNA-bd_sf"/>
</dbReference>
<gene>
    <name evidence="5" type="ORF">BT63DRAFT_404980</name>
</gene>
<evidence type="ECO:0000313" key="5">
    <source>
        <dbReference type="EMBL" id="KAF2666274.1"/>
    </source>
</evidence>
<name>A0A6A6U5Q6_9PEZI</name>
<dbReference type="PIRSF" id="PIRSF005739">
    <property type="entry name" value="O-mtase"/>
    <property type="match status" value="1"/>
</dbReference>
<dbReference type="PROSITE" id="PS51683">
    <property type="entry name" value="SAM_OMT_II"/>
    <property type="match status" value="1"/>
</dbReference>
<dbReference type="Proteomes" id="UP000799302">
    <property type="component" value="Unassembled WGS sequence"/>
</dbReference>
<evidence type="ECO:0000256" key="1">
    <source>
        <dbReference type="ARBA" id="ARBA00022603"/>
    </source>
</evidence>
<organism evidence="5 6">
    <name type="scientific">Microthyrium microscopicum</name>
    <dbReference type="NCBI Taxonomy" id="703497"/>
    <lineage>
        <taxon>Eukaryota</taxon>
        <taxon>Fungi</taxon>
        <taxon>Dikarya</taxon>
        <taxon>Ascomycota</taxon>
        <taxon>Pezizomycotina</taxon>
        <taxon>Dothideomycetes</taxon>
        <taxon>Dothideomycetes incertae sedis</taxon>
        <taxon>Microthyriales</taxon>
        <taxon>Microthyriaceae</taxon>
        <taxon>Microthyrium</taxon>
    </lineage>
</organism>
<accession>A0A6A6U5Q6</accession>
<dbReference type="GO" id="GO:0032259">
    <property type="term" value="P:methylation"/>
    <property type="evidence" value="ECO:0007669"/>
    <property type="project" value="UniProtKB-KW"/>
</dbReference>
<feature type="domain" description="O-methyltransferase C-terminal" evidence="4">
    <location>
        <begin position="238"/>
        <end position="381"/>
    </location>
</feature>
<dbReference type="InterPro" id="IPR001077">
    <property type="entry name" value="COMT_C"/>
</dbReference>
<protein>
    <submittedName>
        <fullName evidence="5">O-methyltransferase</fullName>
    </submittedName>
</protein>
<keyword evidence="6" id="KW-1185">Reference proteome</keyword>
<dbReference type="InterPro" id="IPR036390">
    <property type="entry name" value="WH_DNA-bd_sf"/>
</dbReference>
<dbReference type="InterPro" id="IPR016461">
    <property type="entry name" value="COMT-like"/>
</dbReference>
<sequence length="402" mass="44944">MASQASQASIALIEQLTKLGDLYKSGEAGSREGLLGVCSQLISELSHPTESMLRLLWAEPCHHSIIRTGIDVKLFEALASGDEAGQKSELIASKCEPQAEPLLIARMLRHLAAMGTVHETGPDTFAPTLFSNSFTESAYRDSLLFIEDDFQPVHVGIPSFFKENGYKLPTTGLNSPFQHKYQCKGQHMFEYFQSSAPLMGQRFASMMGAWSKGRPRWFQEEYYPVKERLLAGANEDETFLVDVGGGTGHDIEGLREHFGSDIHGKLVLQDRPEIVDIAQVNPQVERMAHDFLTEQPVKGARAYYFHSIIQDWNDEVNTQILKSIVVAMTPRYSKILINDFVVPNQGAVWPQTCLDWELMASLGARHRTEQEHRALYEGAGLKLVGIWSHPQSLDSLLELELA</sequence>
<dbReference type="Gene3D" id="3.40.50.150">
    <property type="entry name" value="Vaccinia Virus protein VP39"/>
    <property type="match status" value="1"/>
</dbReference>
<keyword evidence="1 5" id="KW-0489">Methyltransferase</keyword>
<evidence type="ECO:0000259" key="4">
    <source>
        <dbReference type="Pfam" id="PF00891"/>
    </source>
</evidence>
<proteinExistence type="predicted"/>
<dbReference type="SUPFAM" id="SSF53335">
    <property type="entry name" value="S-adenosyl-L-methionine-dependent methyltransferases"/>
    <property type="match status" value="1"/>
</dbReference>
<dbReference type="OrthoDB" id="1606438at2759"/>
<dbReference type="EMBL" id="MU004239">
    <property type="protein sequence ID" value="KAF2666274.1"/>
    <property type="molecule type" value="Genomic_DNA"/>
</dbReference>
<reference evidence="5" key="1">
    <citation type="journal article" date="2020" name="Stud. Mycol.">
        <title>101 Dothideomycetes genomes: a test case for predicting lifestyles and emergence of pathogens.</title>
        <authorList>
            <person name="Haridas S."/>
            <person name="Albert R."/>
            <person name="Binder M."/>
            <person name="Bloem J."/>
            <person name="Labutti K."/>
            <person name="Salamov A."/>
            <person name="Andreopoulos B."/>
            <person name="Baker S."/>
            <person name="Barry K."/>
            <person name="Bills G."/>
            <person name="Bluhm B."/>
            <person name="Cannon C."/>
            <person name="Castanera R."/>
            <person name="Culley D."/>
            <person name="Daum C."/>
            <person name="Ezra D."/>
            <person name="Gonzalez J."/>
            <person name="Henrissat B."/>
            <person name="Kuo A."/>
            <person name="Liang C."/>
            <person name="Lipzen A."/>
            <person name="Lutzoni F."/>
            <person name="Magnuson J."/>
            <person name="Mondo S."/>
            <person name="Nolan M."/>
            <person name="Ohm R."/>
            <person name="Pangilinan J."/>
            <person name="Park H.-J."/>
            <person name="Ramirez L."/>
            <person name="Alfaro M."/>
            <person name="Sun H."/>
            <person name="Tritt A."/>
            <person name="Yoshinaga Y."/>
            <person name="Zwiers L.-H."/>
            <person name="Turgeon B."/>
            <person name="Goodwin S."/>
            <person name="Spatafora J."/>
            <person name="Crous P."/>
            <person name="Grigoriev I."/>
        </authorList>
    </citation>
    <scope>NUCLEOTIDE SEQUENCE</scope>
    <source>
        <strain evidence="5">CBS 115976</strain>
    </source>
</reference>
<dbReference type="PANTHER" id="PTHR43712:SF17">
    <property type="entry name" value="O-METHYLTRANSFERASE"/>
    <property type="match status" value="1"/>
</dbReference>
<keyword evidence="2 5" id="KW-0808">Transferase</keyword>
<dbReference type="GO" id="GO:0008171">
    <property type="term" value="F:O-methyltransferase activity"/>
    <property type="evidence" value="ECO:0007669"/>
    <property type="project" value="InterPro"/>
</dbReference>
<keyword evidence="3" id="KW-0949">S-adenosyl-L-methionine</keyword>
<evidence type="ECO:0000256" key="2">
    <source>
        <dbReference type="ARBA" id="ARBA00022679"/>
    </source>
</evidence>
<dbReference type="AlphaFoldDB" id="A0A6A6U5Q6"/>
<evidence type="ECO:0000313" key="6">
    <source>
        <dbReference type="Proteomes" id="UP000799302"/>
    </source>
</evidence>
<dbReference type="SUPFAM" id="SSF46785">
    <property type="entry name" value="Winged helix' DNA-binding domain"/>
    <property type="match status" value="1"/>
</dbReference>
<evidence type="ECO:0000256" key="3">
    <source>
        <dbReference type="ARBA" id="ARBA00022691"/>
    </source>
</evidence>
<dbReference type="InterPro" id="IPR029063">
    <property type="entry name" value="SAM-dependent_MTases_sf"/>
</dbReference>